<accession>A0ABW1PKZ5</accession>
<gene>
    <name evidence="1" type="ORF">ACFPVY_03095</name>
</gene>
<evidence type="ECO:0000313" key="2">
    <source>
        <dbReference type="Proteomes" id="UP001596287"/>
    </source>
</evidence>
<protein>
    <submittedName>
        <fullName evidence="1">Uncharacterized protein</fullName>
    </submittedName>
</protein>
<proteinExistence type="predicted"/>
<name>A0ABW1PKZ5_9FLAO</name>
<keyword evidence="2" id="KW-1185">Reference proteome</keyword>
<comment type="caution">
    <text evidence="1">The sequence shown here is derived from an EMBL/GenBank/DDBJ whole genome shotgun (WGS) entry which is preliminary data.</text>
</comment>
<dbReference type="EMBL" id="JBHSQB010000004">
    <property type="protein sequence ID" value="MFC6095621.1"/>
    <property type="molecule type" value="Genomic_DNA"/>
</dbReference>
<organism evidence="1 2">
    <name type="scientific">Flavobacterium qiangtangense</name>
    <dbReference type="NCBI Taxonomy" id="1442595"/>
    <lineage>
        <taxon>Bacteria</taxon>
        <taxon>Pseudomonadati</taxon>
        <taxon>Bacteroidota</taxon>
        <taxon>Flavobacteriia</taxon>
        <taxon>Flavobacteriales</taxon>
        <taxon>Flavobacteriaceae</taxon>
        <taxon>Flavobacterium</taxon>
    </lineage>
</organism>
<evidence type="ECO:0000313" key="1">
    <source>
        <dbReference type="EMBL" id="MFC6095621.1"/>
    </source>
</evidence>
<reference evidence="2" key="1">
    <citation type="journal article" date="2019" name="Int. J. Syst. Evol. Microbiol.">
        <title>The Global Catalogue of Microorganisms (GCM) 10K type strain sequencing project: providing services to taxonomists for standard genome sequencing and annotation.</title>
        <authorList>
            <consortium name="The Broad Institute Genomics Platform"/>
            <consortium name="The Broad Institute Genome Sequencing Center for Infectious Disease"/>
            <person name="Wu L."/>
            <person name="Ma J."/>
        </authorList>
    </citation>
    <scope>NUCLEOTIDE SEQUENCE [LARGE SCALE GENOMIC DNA]</scope>
    <source>
        <strain evidence="2">CCUG 49679</strain>
    </source>
</reference>
<sequence length="59" mass="6648">MNTHIPNFNGFPTDNSSSTNFKYDLIASKMMTRIQNRQRRLVPAPSVGIVFSISGDSWT</sequence>
<dbReference type="RefSeq" id="WP_379790277.1">
    <property type="nucleotide sequence ID" value="NZ_JBHSQB010000004.1"/>
</dbReference>
<dbReference type="Proteomes" id="UP001596287">
    <property type="component" value="Unassembled WGS sequence"/>
</dbReference>